<dbReference type="Pfam" id="PF13555">
    <property type="entry name" value="AAA_29"/>
    <property type="match status" value="1"/>
</dbReference>
<keyword evidence="1" id="KW-0175">Coiled coil</keyword>
<dbReference type="RefSeq" id="WP_188886299.1">
    <property type="nucleotide sequence ID" value="NZ_BLYJ01000015.1"/>
</dbReference>
<organism evidence="3 4">
    <name type="scientific">Butyricicoccus faecihominis</name>
    <dbReference type="NCBI Taxonomy" id="1712515"/>
    <lineage>
        <taxon>Bacteria</taxon>
        <taxon>Bacillati</taxon>
        <taxon>Bacillota</taxon>
        <taxon>Clostridia</taxon>
        <taxon>Eubacteriales</taxon>
        <taxon>Butyricicoccaceae</taxon>
        <taxon>Butyricicoccus</taxon>
    </lineage>
</organism>
<sequence length="1115" mass="130091">MKKLKKILLINWLYFSKEIIEVGDVNFLTGKNGAGKSTVIDALQIVLLGETNARNFNLAANERSQRTLDGYLRADMDENNPYSRRGKDFSTYIACEFEDDVEHNSFVCGVMFDCRSDGSRHDHFFIYVGKLPENCFVEDGEAMDIHDLRKFLKQNFSRAEVYDTQWEYRRNMLSRWNVHNEQVLRMMKKAVSFRPIVDIQQFITENICDIPDKPDIEAMQQNIRNYKRHEQLAQQQEEKLTALQEISTLYREMTRSVDRWRVQSFLVQWAQKEDMQAQIDSREQEKRNCLSELTAADTAMEDLAGQVQAKEERRRQLDRDYAQSDTYQERERLGNQKRSLLTEQSKLVQEMERDALEIKREALRLTHLCETALAWDAEEVLIPVQQAAEQVQRTYARLSSGECAIFSQEQTVFEDARQAAATLSDALAKAAHQLGDKVAELQQQLTEKQTALANLRRDIKDYPRGLLLFRAKLAEELEQQAGVPVAVDILADVLEIEDERWRGAVEGYLNNQKFYFLVEPAYYEQALRIYNKLKWEKSLNAYGLVDIGTLREREHIDPQSGSLAEKVETGNALARTYMDYLLGRVMCCDTVEQLRGHRTAITDEGMLYQGYVARALRRDRMEDAFIGRHAVTLRISRLEEEAAGLQENISHRKPIWQAVSQQKTPMLTPYYVRNIVPQRQADFLYRAELEEEINAIDEQISHLDLLWLEQQKQLIAEISDEIAALSRQREVQIAHKARLEERIRQLDEEILPEQYRSRTEMERRLAETFSETYRDDIGLPRYRQELERLHRPDIVYRNFSSHHAQVVNEMENARAALLRARREYVERLGPCSFRVEADDNAEFDAERRVLEESELPQYRTKIRAARESAMEQFQNDFLSRLKSSIEQVQDQVKNLNRALRQAQFGTDSYQFRVDRNPDYAEYYDMIMAPELMEGDITLFSAQFQEKYGPLIDKLFSQITMADDTQLNARKQSELQENIERYTDFRTYLKFDLETTDQNGSKQLLSQTLNTKSGGETQTPFYIAVLASFAQLYRVSDTSSFGNTVRLVVFDEAFNKMDSERIIESVRLLRKMGLQAIICTPPDKVSDIMPIADRTLLVDKHKYRMHILPFSKENAQ</sequence>
<dbReference type="Pfam" id="PF06470">
    <property type="entry name" value="SMC_hinge"/>
    <property type="match status" value="1"/>
</dbReference>
<dbReference type="Gene3D" id="3.40.50.300">
    <property type="entry name" value="P-loop containing nucleotide triphosphate hydrolases"/>
    <property type="match status" value="2"/>
</dbReference>
<proteinExistence type="predicted"/>
<gene>
    <name evidence="3" type="ORF">BUFA31_14100</name>
</gene>
<feature type="coiled-coil region" evidence="1">
    <location>
        <begin position="431"/>
        <end position="458"/>
    </location>
</feature>
<dbReference type="PANTHER" id="PTHR32182">
    <property type="entry name" value="DNA REPLICATION AND REPAIR PROTEIN RECF"/>
    <property type="match status" value="1"/>
</dbReference>
<evidence type="ECO:0000313" key="3">
    <source>
        <dbReference type="EMBL" id="GFO88246.1"/>
    </source>
</evidence>
<keyword evidence="4" id="KW-1185">Reference proteome</keyword>
<dbReference type="Pfam" id="PF13558">
    <property type="entry name" value="SbcC_Walker_B"/>
    <property type="match status" value="1"/>
</dbReference>
<feature type="coiled-coil region" evidence="1">
    <location>
        <begin position="686"/>
        <end position="749"/>
    </location>
</feature>
<evidence type="ECO:0000313" key="4">
    <source>
        <dbReference type="Proteomes" id="UP000620147"/>
    </source>
</evidence>
<evidence type="ECO:0000259" key="2">
    <source>
        <dbReference type="Pfam" id="PF06470"/>
    </source>
</evidence>
<dbReference type="EMBL" id="BLYJ01000015">
    <property type="protein sequence ID" value="GFO88246.1"/>
    <property type="molecule type" value="Genomic_DNA"/>
</dbReference>
<feature type="coiled-coil region" evidence="1">
    <location>
        <begin position="216"/>
        <end position="361"/>
    </location>
</feature>
<feature type="domain" description="SMC hinge" evidence="2">
    <location>
        <begin position="488"/>
        <end position="593"/>
    </location>
</feature>
<protein>
    <submittedName>
        <fullName evidence="3">ATPase</fullName>
    </submittedName>
</protein>
<accession>A0ABQ1DZV8</accession>
<dbReference type="Proteomes" id="UP000620147">
    <property type="component" value="Unassembled WGS sequence"/>
</dbReference>
<dbReference type="SUPFAM" id="SSF52540">
    <property type="entry name" value="P-loop containing nucleoside triphosphate hydrolases"/>
    <property type="match status" value="1"/>
</dbReference>
<comment type="caution">
    <text evidence="3">The sequence shown here is derived from an EMBL/GenBank/DDBJ whole genome shotgun (WGS) entry which is preliminary data.</text>
</comment>
<evidence type="ECO:0000256" key="1">
    <source>
        <dbReference type="SAM" id="Coils"/>
    </source>
</evidence>
<dbReference type="PANTHER" id="PTHR32182:SF0">
    <property type="entry name" value="DNA REPLICATION AND REPAIR PROTEIN RECF"/>
    <property type="match status" value="1"/>
</dbReference>
<reference evidence="3 4" key="1">
    <citation type="submission" date="2020-06" db="EMBL/GenBank/DDBJ databases">
        <title>Characterization of fructooligosaccharide metabolism and fructooligosaccharide-degrading enzymes in human commensal butyrate producers.</title>
        <authorList>
            <person name="Tanno H."/>
            <person name="Fujii T."/>
            <person name="Hirano K."/>
            <person name="Maeno S."/>
            <person name="Tonozuka T."/>
            <person name="Sakamoto M."/>
            <person name="Ohkuma M."/>
            <person name="Tochio T."/>
            <person name="Endo A."/>
        </authorList>
    </citation>
    <scope>NUCLEOTIDE SEQUENCE [LARGE SCALE GENOMIC DNA]</scope>
    <source>
        <strain evidence="3 4">JCM 31056</strain>
    </source>
</reference>
<dbReference type="InterPro" id="IPR027417">
    <property type="entry name" value="P-loop_NTPase"/>
</dbReference>
<feature type="coiled-coil region" evidence="1">
    <location>
        <begin position="878"/>
        <end position="905"/>
    </location>
</feature>
<name>A0ABQ1DZV8_9FIRM</name>
<dbReference type="InterPro" id="IPR010935">
    <property type="entry name" value="SMC_hinge"/>
</dbReference>